<evidence type="ECO:0000313" key="4">
    <source>
        <dbReference type="Proteomes" id="UP001159042"/>
    </source>
</evidence>
<dbReference type="PANTHER" id="PTHR46599">
    <property type="entry name" value="PIGGYBAC TRANSPOSABLE ELEMENT-DERIVED PROTEIN 4"/>
    <property type="match status" value="1"/>
</dbReference>
<feature type="compositionally biased region" description="Acidic residues" evidence="1">
    <location>
        <begin position="23"/>
        <end position="47"/>
    </location>
</feature>
<feature type="domain" description="PiggyBac transposable element-derived protein" evidence="2">
    <location>
        <begin position="84"/>
        <end position="341"/>
    </location>
</feature>
<dbReference type="PANTHER" id="PTHR46599:SF3">
    <property type="entry name" value="PIGGYBAC TRANSPOSABLE ELEMENT-DERIVED PROTEIN 4"/>
    <property type="match status" value="1"/>
</dbReference>
<comment type="caution">
    <text evidence="3">The sequence shown here is derived from an EMBL/GenBank/DDBJ whole genome shotgun (WGS) entry which is preliminary data.</text>
</comment>
<dbReference type="AlphaFoldDB" id="A0AAV8VFY3"/>
<feature type="region of interest" description="Disordered" evidence="1">
    <location>
        <begin position="1"/>
        <end position="49"/>
    </location>
</feature>
<evidence type="ECO:0000256" key="1">
    <source>
        <dbReference type="SAM" id="MobiDB-lite"/>
    </source>
</evidence>
<accession>A0AAV8VFY3</accession>
<dbReference type="Pfam" id="PF13843">
    <property type="entry name" value="DDE_Tnp_1_7"/>
    <property type="match status" value="1"/>
</dbReference>
<sequence>MLALADSESKEEPFESWGSDWSGTEEQEGNLVEDFEPVESNSEDGEQQSEIPVVNWVGNPCNMKNIQFSGQPGLKVHIPGEVRPIDFFLLLTDDNFFYLLVRETNAYAEEVLITDPNPRPQLRITHWKPIDKQEMKLPRLRDYWRKDRLYNYHLVVLSRNRFLLIMSCLHFSPNPKEREPRSTDKLYKVRLVDFFNNKMLATYSPQKNLSIDESMLLWRGRLMFCQYIIKNKKHKYGIKFYLLTESTGTIMKLQGQLTIGKGHAANIVLHLAGNYLDQGYSLYMDNFYNSVDLAKQLVDRNTCCTGTLRNGRKGNPSDVAKAKLKVGSGQICVGKWKDKRDVLYISIEHENID</sequence>
<dbReference type="EMBL" id="JANEYG010000101">
    <property type="protein sequence ID" value="KAJ8913138.1"/>
    <property type="molecule type" value="Genomic_DNA"/>
</dbReference>
<name>A0AAV8VFY3_9CUCU</name>
<evidence type="ECO:0000259" key="2">
    <source>
        <dbReference type="Pfam" id="PF13843"/>
    </source>
</evidence>
<proteinExistence type="predicted"/>
<reference evidence="3 4" key="1">
    <citation type="journal article" date="2023" name="Insect Mol. Biol.">
        <title>Genome sequencing provides insights into the evolution of gene families encoding plant cell wall-degrading enzymes in longhorned beetles.</title>
        <authorList>
            <person name="Shin N.R."/>
            <person name="Okamura Y."/>
            <person name="Kirsch R."/>
            <person name="Pauchet Y."/>
        </authorList>
    </citation>
    <scope>NUCLEOTIDE SEQUENCE [LARGE SCALE GENOMIC DNA]</scope>
    <source>
        <strain evidence="3">EAD_L_NR</strain>
    </source>
</reference>
<keyword evidence="4" id="KW-1185">Reference proteome</keyword>
<evidence type="ECO:0000313" key="3">
    <source>
        <dbReference type="EMBL" id="KAJ8913138.1"/>
    </source>
</evidence>
<dbReference type="Proteomes" id="UP001159042">
    <property type="component" value="Unassembled WGS sequence"/>
</dbReference>
<dbReference type="InterPro" id="IPR029526">
    <property type="entry name" value="PGBD"/>
</dbReference>
<protein>
    <recommendedName>
        <fullName evidence="2">PiggyBac transposable element-derived protein domain-containing protein</fullName>
    </recommendedName>
</protein>
<organism evidence="3 4">
    <name type="scientific">Exocentrus adspersus</name>
    <dbReference type="NCBI Taxonomy" id="1586481"/>
    <lineage>
        <taxon>Eukaryota</taxon>
        <taxon>Metazoa</taxon>
        <taxon>Ecdysozoa</taxon>
        <taxon>Arthropoda</taxon>
        <taxon>Hexapoda</taxon>
        <taxon>Insecta</taxon>
        <taxon>Pterygota</taxon>
        <taxon>Neoptera</taxon>
        <taxon>Endopterygota</taxon>
        <taxon>Coleoptera</taxon>
        <taxon>Polyphaga</taxon>
        <taxon>Cucujiformia</taxon>
        <taxon>Chrysomeloidea</taxon>
        <taxon>Cerambycidae</taxon>
        <taxon>Lamiinae</taxon>
        <taxon>Acanthocinini</taxon>
        <taxon>Exocentrus</taxon>
    </lineage>
</organism>
<gene>
    <name evidence="3" type="ORF">NQ315_006056</name>
</gene>